<proteinExistence type="predicted"/>
<protein>
    <submittedName>
        <fullName evidence="1">SRPBCC family protein</fullName>
    </submittedName>
</protein>
<dbReference type="PANTHER" id="PTHR39332:SF7">
    <property type="entry name" value="SRPBCC FAMILY PROTEIN"/>
    <property type="match status" value="1"/>
</dbReference>
<dbReference type="OrthoDB" id="1364128at2"/>
<dbReference type="Proteomes" id="UP000315252">
    <property type="component" value="Unassembled WGS sequence"/>
</dbReference>
<dbReference type="Pfam" id="PF10604">
    <property type="entry name" value="Polyketide_cyc2"/>
    <property type="match status" value="1"/>
</dbReference>
<keyword evidence="2" id="KW-1185">Reference proteome</keyword>
<accession>A0A545U0Z5</accession>
<dbReference type="InterPro" id="IPR019587">
    <property type="entry name" value="Polyketide_cyclase/dehydratase"/>
</dbReference>
<dbReference type="CDD" id="cd07821">
    <property type="entry name" value="PYR_PYL_RCAR_like"/>
    <property type="match status" value="1"/>
</dbReference>
<evidence type="ECO:0000313" key="2">
    <source>
        <dbReference type="Proteomes" id="UP000315252"/>
    </source>
</evidence>
<sequence>MRFTRFVSHAALTPSGAGGASGALDVMKTTTIDHPAEEVWALIGEYGHLDKWHPAVVKLELSGDGGNGVYRSLTLPDGAILKEKLHSYSLDDMTYSYSIVEGPLPVKNYVSKITVRPGDNAGQSVIEWSSTFDPAGVEEAEAKKIVGGIYTAGFDGINDKLK</sequence>
<comment type="caution">
    <text evidence="1">The sequence shown here is derived from an EMBL/GenBank/DDBJ whole genome shotgun (WGS) entry which is preliminary data.</text>
</comment>
<dbReference type="AlphaFoldDB" id="A0A545U0Z5"/>
<reference evidence="1 2" key="1">
    <citation type="submission" date="2019-06" db="EMBL/GenBank/DDBJ databases">
        <title>Whole genome sequence for Rhodospirillaceae sp. R148.</title>
        <authorList>
            <person name="Wang G."/>
        </authorList>
    </citation>
    <scope>NUCLEOTIDE SEQUENCE [LARGE SCALE GENOMIC DNA]</scope>
    <source>
        <strain evidence="1 2">R148</strain>
    </source>
</reference>
<dbReference type="PANTHER" id="PTHR39332">
    <property type="entry name" value="BLL4707 PROTEIN"/>
    <property type="match status" value="1"/>
</dbReference>
<gene>
    <name evidence="1" type="ORF">FKG95_00470</name>
</gene>
<organism evidence="1 2">
    <name type="scientific">Denitrobaculum tricleocarpae</name>
    <dbReference type="NCBI Taxonomy" id="2591009"/>
    <lineage>
        <taxon>Bacteria</taxon>
        <taxon>Pseudomonadati</taxon>
        <taxon>Pseudomonadota</taxon>
        <taxon>Alphaproteobacteria</taxon>
        <taxon>Rhodospirillales</taxon>
        <taxon>Rhodospirillaceae</taxon>
        <taxon>Denitrobaculum</taxon>
    </lineage>
</organism>
<evidence type="ECO:0000313" key="1">
    <source>
        <dbReference type="EMBL" id="TQV83114.1"/>
    </source>
</evidence>
<dbReference type="EMBL" id="VHSH01000001">
    <property type="protein sequence ID" value="TQV83114.1"/>
    <property type="molecule type" value="Genomic_DNA"/>
</dbReference>
<dbReference type="InterPro" id="IPR023393">
    <property type="entry name" value="START-like_dom_sf"/>
</dbReference>
<dbReference type="RefSeq" id="WP_142894053.1">
    <property type="nucleotide sequence ID" value="NZ_ML660052.1"/>
</dbReference>
<dbReference type="SUPFAM" id="SSF55961">
    <property type="entry name" value="Bet v1-like"/>
    <property type="match status" value="1"/>
</dbReference>
<name>A0A545U0Z5_9PROT</name>
<dbReference type="Gene3D" id="3.30.530.20">
    <property type="match status" value="1"/>
</dbReference>